<proteinExistence type="inferred from homology"/>
<evidence type="ECO:0000256" key="7">
    <source>
        <dbReference type="PIRSR" id="PIRSR605708-1"/>
    </source>
</evidence>
<keyword evidence="11" id="KW-1185">Reference proteome</keyword>
<dbReference type="GO" id="GO:0006570">
    <property type="term" value="P:tyrosine metabolic process"/>
    <property type="evidence" value="ECO:0007669"/>
    <property type="project" value="InterPro"/>
</dbReference>
<feature type="binding site" evidence="8">
    <location>
        <position position="338"/>
    </location>
    <ligand>
        <name>homogentisate</name>
        <dbReference type="ChEBI" id="CHEBI:16169"/>
    </ligand>
</feature>
<keyword evidence="4" id="KW-0223">Dioxygenase</keyword>
<dbReference type="InterPro" id="IPR014710">
    <property type="entry name" value="RmlC-like_jellyroll"/>
</dbReference>
<feature type="binding site" evidence="8">
    <location>
        <position position="338"/>
    </location>
    <ligand>
        <name>Fe cation</name>
        <dbReference type="ChEBI" id="CHEBI:24875"/>
    </ligand>
</feature>
<keyword evidence="3 8" id="KW-0479">Metal-binding</keyword>
<dbReference type="PANTHER" id="PTHR11056">
    <property type="entry name" value="HOMOGENTISATE 1,2-DIOXYGENASE"/>
    <property type="match status" value="1"/>
</dbReference>
<keyword evidence="5" id="KW-0560">Oxidoreductase</keyword>
<dbReference type="GO" id="GO:0006559">
    <property type="term" value="P:L-phenylalanine catabolic process"/>
    <property type="evidence" value="ECO:0007669"/>
    <property type="project" value="InterPro"/>
</dbReference>
<dbReference type="AlphaFoldDB" id="A0A369KX97"/>
<dbReference type="InterPro" id="IPR011051">
    <property type="entry name" value="RmlC_Cupin_sf"/>
</dbReference>
<dbReference type="PANTHER" id="PTHR11056:SF0">
    <property type="entry name" value="HOMOGENTISATE 1,2-DIOXYGENASE"/>
    <property type="match status" value="1"/>
</dbReference>
<dbReference type="Pfam" id="PF20510">
    <property type="entry name" value="HgmA_N"/>
    <property type="match status" value="1"/>
</dbReference>
<organism evidence="10 11">
    <name type="scientific">Spirobacillus cienkowskii</name>
    <dbReference type="NCBI Taxonomy" id="495820"/>
    <lineage>
        <taxon>Bacteria</taxon>
        <taxon>Pseudomonadati</taxon>
        <taxon>Bdellovibrionota</taxon>
        <taxon>Oligoflexia</taxon>
        <taxon>Silvanigrellales</taxon>
        <taxon>Spirobacillus</taxon>
    </lineage>
</organism>
<dbReference type="SUPFAM" id="SSF51182">
    <property type="entry name" value="RmlC-like cupins"/>
    <property type="match status" value="1"/>
</dbReference>
<gene>
    <name evidence="10" type="ORF">DCC88_05480</name>
</gene>
<evidence type="ECO:0000256" key="8">
    <source>
        <dbReference type="PIRSR" id="PIRSR605708-2"/>
    </source>
</evidence>
<feature type="binding site" evidence="8">
    <location>
        <position position="308"/>
    </location>
    <ligand>
        <name>Fe cation</name>
        <dbReference type="ChEBI" id="CHEBI:24875"/>
    </ligand>
</feature>
<dbReference type="Gene3D" id="2.60.120.10">
    <property type="entry name" value="Jelly Rolls"/>
    <property type="match status" value="1"/>
</dbReference>
<comment type="caution">
    <text evidence="10">The sequence shown here is derived from an EMBL/GenBank/DDBJ whole genome shotgun (WGS) entry which is preliminary data.</text>
</comment>
<accession>A0A369KX97</accession>
<dbReference type="InterPro" id="IPR005708">
    <property type="entry name" value="Homogentis_dOase"/>
</dbReference>
<dbReference type="GO" id="GO:0046872">
    <property type="term" value="F:metal ion binding"/>
    <property type="evidence" value="ECO:0007669"/>
    <property type="project" value="UniProtKB-KW"/>
</dbReference>
<feature type="binding site" evidence="8">
    <location>
        <position position="302"/>
    </location>
    <ligand>
        <name>Fe cation</name>
        <dbReference type="ChEBI" id="CHEBI:24875"/>
    </ligand>
</feature>
<evidence type="ECO:0000256" key="1">
    <source>
        <dbReference type="ARBA" id="ARBA00001962"/>
    </source>
</evidence>
<evidence type="ECO:0000256" key="6">
    <source>
        <dbReference type="ARBA" id="ARBA00023004"/>
    </source>
</evidence>
<evidence type="ECO:0000313" key="10">
    <source>
        <dbReference type="EMBL" id="RDB36334.1"/>
    </source>
</evidence>
<evidence type="ECO:0000256" key="3">
    <source>
        <dbReference type="ARBA" id="ARBA00022723"/>
    </source>
</evidence>
<dbReference type="InterPro" id="IPR046452">
    <property type="entry name" value="HgmA_N"/>
</dbReference>
<feature type="domain" description="Homogentisate 1,2-dioxygenase N-terminal" evidence="9">
    <location>
        <begin position="115"/>
        <end position="253"/>
    </location>
</feature>
<evidence type="ECO:0000256" key="4">
    <source>
        <dbReference type="ARBA" id="ARBA00022964"/>
    </source>
</evidence>
<dbReference type="Proteomes" id="UP000253934">
    <property type="component" value="Unassembled WGS sequence"/>
</dbReference>
<reference evidence="10" key="1">
    <citation type="submission" date="2018-04" db="EMBL/GenBank/DDBJ databases">
        <title>Draft genome sequence of the Candidatus Spirobacillus cienkowskii, a pathogen of freshwater Daphnia species, reconstructed from hemolymph metagenomic reads.</title>
        <authorList>
            <person name="Bresciani L."/>
            <person name="Lemos L.N."/>
            <person name="Wale N."/>
            <person name="Lin J.Y."/>
            <person name="Fernandes G.R."/>
            <person name="Duffy M.A."/>
            <person name="Rodrigues J.M."/>
        </authorList>
    </citation>
    <scope>NUCLEOTIDE SEQUENCE [LARGE SCALE GENOMIC DNA]</scope>
    <source>
        <strain evidence="10">Binning01</strain>
    </source>
</reference>
<dbReference type="EMBL" id="QOVW01000062">
    <property type="protein sequence ID" value="RDB36334.1"/>
    <property type="molecule type" value="Genomic_DNA"/>
</dbReference>
<name>A0A369KX97_9BACT</name>
<dbReference type="GO" id="GO:0004411">
    <property type="term" value="F:homogentisate 1,2-dioxygenase activity"/>
    <property type="evidence" value="ECO:0007669"/>
    <property type="project" value="InterPro"/>
</dbReference>
<dbReference type="CDD" id="cd02208">
    <property type="entry name" value="cupin_RmlC-like"/>
    <property type="match status" value="1"/>
</dbReference>
<evidence type="ECO:0000259" key="9">
    <source>
        <dbReference type="Pfam" id="PF20510"/>
    </source>
</evidence>
<comment type="similarity">
    <text evidence="2">Belongs to the homogentisate dioxygenase family.</text>
</comment>
<comment type="cofactor">
    <cofactor evidence="1 8">
        <name>Fe cation</name>
        <dbReference type="ChEBI" id="CHEBI:24875"/>
    </cofactor>
</comment>
<protein>
    <submittedName>
        <fullName evidence="10">Homogentisate 1,2-dioxygenase</fullName>
    </submittedName>
</protein>
<dbReference type="GO" id="GO:0005737">
    <property type="term" value="C:cytoplasm"/>
    <property type="evidence" value="ECO:0007669"/>
    <property type="project" value="TreeGrafter"/>
</dbReference>
<evidence type="ECO:0000313" key="11">
    <source>
        <dbReference type="Proteomes" id="UP000253934"/>
    </source>
</evidence>
<evidence type="ECO:0000256" key="5">
    <source>
        <dbReference type="ARBA" id="ARBA00023002"/>
    </source>
</evidence>
<sequence>MIDYRKLGFVSTKQHTICEFEGKMLIEHVITRSGFSNQYSILYQKRAPTHEVSAEIFNHENPFFPSFKIKNKHELKRLHFQTGHYKNSGTMLESRAILLTNKSCSVGIVQISKNDKYFFSNADADEIFFTVEGNGILQTILGEIDYKKGDYLFIPKSIPYRFLPNNPSNMLIIEGSNNFDIPQEFKQNTGQIRLDAPYNHRDFKSPTRLPTIQDNENFPIIIKKDHQLSIHEYTDFPYKIVGWDGWYWPFCFSVNDYQPKTSSIHLPPTAHTLFSAENFYVMNFVPRILDYHPKAVPCPWPHSNIDCDEVIFYVSGDFTSRKGISNYSISYHPSGIPHGPHPERYEQSVGAKFTQELAIMVDTFEPLSITEAAMTLEDPKYHYTWNSHSHL</sequence>
<evidence type="ECO:0000256" key="2">
    <source>
        <dbReference type="ARBA" id="ARBA00007757"/>
    </source>
</evidence>
<keyword evidence="6 8" id="KW-0408">Iron</keyword>
<feature type="active site" description="Proton acceptor" evidence="7">
    <location>
        <position position="265"/>
    </location>
</feature>